<sequence>MNRVAGFGKNPEHSLEYMDLSPVYLDLDVGSSRLKSLGETARVIDQHFPPAHLNEDRRHRGQVRVKHAEARIVAICTPYVEVKSARR</sequence>
<gene>
    <name evidence="1" type="ORF">MINTM018_24130</name>
</gene>
<proteinExistence type="predicted"/>
<protein>
    <submittedName>
        <fullName evidence="1">Uncharacterized protein</fullName>
    </submittedName>
</protein>
<evidence type="ECO:0000313" key="2">
    <source>
        <dbReference type="Proteomes" id="UP000595205"/>
    </source>
</evidence>
<accession>A0A7R7MUB4</accession>
<evidence type="ECO:0000313" key="1">
    <source>
        <dbReference type="EMBL" id="BCO99643.1"/>
    </source>
</evidence>
<dbReference type="Proteomes" id="UP000595205">
    <property type="component" value="Chromosome"/>
</dbReference>
<name>A0A7R7MUB4_MYCIT</name>
<dbReference type="AlphaFoldDB" id="A0A7R7MUB4"/>
<reference evidence="1 2" key="1">
    <citation type="submission" date="2020-12" db="EMBL/GenBank/DDBJ databases">
        <title>Genome sequence of clinical Mycobacterium intracellulare strains.</title>
        <authorList>
            <person name="Tateishi Y."/>
            <person name="Matsumoto S."/>
            <person name="Fukushima Y."/>
            <person name="Nakajima C."/>
            <person name="Suzuki Y."/>
        </authorList>
    </citation>
    <scope>NUCLEOTIDE SEQUENCE [LARGE SCALE GENOMIC DNA]</scope>
    <source>
        <strain evidence="1 2">M018</strain>
    </source>
</reference>
<dbReference type="EMBL" id="AP024255">
    <property type="protein sequence ID" value="BCO99643.1"/>
    <property type="molecule type" value="Genomic_DNA"/>
</dbReference>
<organism evidence="1 2">
    <name type="scientific">Mycobacterium intracellulare</name>
    <dbReference type="NCBI Taxonomy" id="1767"/>
    <lineage>
        <taxon>Bacteria</taxon>
        <taxon>Bacillati</taxon>
        <taxon>Actinomycetota</taxon>
        <taxon>Actinomycetes</taxon>
        <taxon>Mycobacteriales</taxon>
        <taxon>Mycobacteriaceae</taxon>
        <taxon>Mycobacterium</taxon>
        <taxon>Mycobacterium avium complex (MAC)</taxon>
    </lineage>
</organism>